<dbReference type="AlphaFoldDB" id="A0A7K1TEQ6"/>
<sequence>MSRPASSAILGYAHFITCHHGGPTPILRPRSVLCQPAMSTYSDYDYLLLGHGIAGATLARELRQRGHRVLVYDEPRPDSASRVAAGLMNPVAGKRFALTWRAHETLHPAVAYYRALGQELGEIFLQEAPILKVFGSEQEQQQMLARAEAQPWEGFVERIDPTPVERPGLLAPHGGAWLRGGGHLRVAPLLAALAQQGRAEGWLREETFSWEHLVSDATGVSYAPGHVQARQVVCCQGAQALDCPYFAWLPLTPNQGAVLDVAVPGLSAAQVLNRGAYVVPGGVGQFRVGATYRWPPFAPNPGDTDRRELAERLAALTSLPFEVLGEQRGVRPAVRDRRPLLGRHPALPWLSICGGYGSKGVSLAPRLAALLADYLDHGTSLWPEADVARYYKLYVESEKVSV</sequence>
<dbReference type="Pfam" id="PF01266">
    <property type="entry name" value="DAO"/>
    <property type="match status" value="1"/>
</dbReference>
<dbReference type="PANTHER" id="PTHR13847:SF289">
    <property type="entry name" value="GLYCINE OXIDASE"/>
    <property type="match status" value="1"/>
</dbReference>
<proteinExistence type="predicted"/>
<evidence type="ECO:0000313" key="4">
    <source>
        <dbReference type="Proteomes" id="UP000441336"/>
    </source>
</evidence>
<dbReference type="Gene3D" id="3.50.50.60">
    <property type="entry name" value="FAD/NAD(P)-binding domain"/>
    <property type="match status" value="1"/>
</dbReference>
<evidence type="ECO:0000313" key="3">
    <source>
        <dbReference type="EMBL" id="MVN76874.1"/>
    </source>
</evidence>
<dbReference type="Gene3D" id="3.30.9.10">
    <property type="entry name" value="D-Amino Acid Oxidase, subunit A, domain 2"/>
    <property type="match status" value="1"/>
</dbReference>
<dbReference type="InterPro" id="IPR036188">
    <property type="entry name" value="FAD/NAD-bd_sf"/>
</dbReference>
<protein>
    <submittedName>
        <fullName evidence="3">FAD-dependent oxidoreductase</fullName>
    </submittedName>
</protein>
<keyword evidence="4" id="KW-1185">Reference proteome</keyword>
<dbReference type="PANTHER" id="PTHR13847">
    <property type="entry name" value="SARCOSINE DEHYDROGENASE-RELATED"/>
    <property type="match status" value="1"/>
</dbReference>
<dbReference type="GO" id="GO:0005737">
    <property type="term" value="C:cytoplasm"/>
    <property type="evidence" value="ECO:0007669"/>
    <property type="project" value="TreeGrafter"/>
</dbReference>
<dbReference type="EMBL" id="WQKZ01000002">
    <property type="protein sequence ID" value="MVN76874.1"/>
    <property type="molecule type" value="Genomic_DNA"/>
</dbReference>
<feature type="domain" description="FAD dependent oxidoreductase" evidence="2">
    <location>
        <begin position="46"/>
        <end position="373"/>
    </location>
</feature>
<evidence type="ECO:0000259" key="2">
    <source>
        <dbReference type="Pfam" id="PF01266"/>
    </source>
</evidence>
<comment type="caution">
    <text evidence="3">The sequence shown here is derived from an EMBL/GenBank/DDBJ whole genome shotgun (WGS) entry which is preliminary data.</text>
</comment>
<organism evidence="3 4">
    <name type="scientific">Hymenobacter ginkgonis</name>
    <dbReference type="NCBI Taxonomy" id="2682976"/>
    <lineage>
        <taxon>Bacteria</taxon>
        <taxon>Pseudomonadati</taxon>
        <taxon>Bacteroidota</taxon>
        <taxon>Cytophagia</taxon>
        <taxon>Cytophagales</taxon>
        <taxon>Hymenobacteraceae</taxon>
        <taxon>Hymenobacter</taxon>
    </lineage>
</organism>
<dbReference type="Proteomes" id="UP000441336">
    <property type="component" value="Unassembled WGS sequence"/>
</dbReference>
<gene>
    <name evidence="3" type="ORF">GO988_11115</name>
</gene>
<dbReference type="GO" id="GO:0016491">
    <property type="term" value="F:oxidoreductase activity"/>
    <property type="evidence" value="ECO:0007669"/>
    <property type="project" value="UniProtKB-KW"/>
</dbReference>
<accession>A0A7K1TEQ6</accession>
<keyword evidence="1" id="KW-0560">Oxidoreductase</keyword>
<evidence type="ECO:0000256" key="1">
    <source>
        <dbReference type="ARBA" id="ARBA00023002"/>
    </source>
</evidence>
<dbReference type="InterPro" id="IPR006076">
    <property type="entry name" value="FAD-dep_OxRdtase"/>
</dbReference>
<name>A0A7K1TEQ6_9BACT</name>
<dbReference type="SUPFAM" id="SSF51971">
    <property type="entry name" value="Nucleotide-binding domain"/>
    <property type="match status" value="1"/>
</dbReference>
<reference evidence="3 4" key="1">
    <citation type="submission" date="2019-12" db="EMBL/GenBank/DDBJ databases">
        <title>Hymenobacter sp. HMF4947 Genome sequencing and assembly.</title>
        <authorList>
            <person name="Kang H."/>
            <person name="Cha I."/>
            <person name="Kim H."/>
            <person name="Joh K."/>
        </authorList>
    </citation>
    <scope>NUCLEOTIDE SEQUENCE [LARGE SCALE GENOMIC DNA]</scope>
    <source>
        <strain evidence="3 4">HMF4947</strain>
    </source>
</reference>